<dbReference type="RefSeq" id="WP_147481635.1">
    <property type="nucleotide sequence ID" value="NZ_JBHSKC010000012.1"/>
</dbReference>
<dbReference type="EMBL" id="RFFG01000047">
    <property type="protein sequence ID" value="RMI41000.1"/>
    <property type="molecule type" value="Genomic_DNA"/>
</dbReference>
<accession>A0A3M2LVS4</accession>
<dbReference type="OrthoDB" id="2621972at2"/>
<dbReference type="Proteomes" id="UP000282674">
    <property type="component" value="Unassembled WGS sequence"/>
</dbReference>
<protein>
    <submittedName>
        <fullName evidence="1">Uncharacterized protein</fullName>
    </submittedName>
</protein>
<evidence type="ECO:0000313" key="2">
    <source>
        <dbReference type="Proteomes" id="UP000282674"/>
    </source>
</evidence>
<keyword evidence="2" id="KW-1185">Reference proteome</keyword>
<dbReference type="AlphaFoldDB" id="A0A3M2LVS4"/>
<organism evidence="1 2">
    <name type="scientific">Actinomadura harenae</name>
    <dbReference type="NCBI Taxonomy" id="2483351"/>
    <lineage>
        <taxon>Bacteria</taxon>
        <taxon>Bacillati</taxon>
        <taxon>Actinomycetota</taxon>
        <taxon>Actinomycetes</taxon>
        <taxon>Streptosporangiales</taxon>
        <taxon>Thermomonosporaceae</taxon>
        <taxon>Actinomadura</taxon>
    </lineage>
</organism>
<gene>
    <name evidence="1" type="ORF">EBO15_24655</name>
</gene>
<comment type="caution">
    <text evidence="1">The sequence shown here is derived from an EMBL/GenBank/DDBJ whole genome shotgun (WGS) entry which is preliminary data.</text>
</comment>
<name>A0A3M2LVS4_9ACTN</name>
<sequence>MGTYASIRGWIELDVSQRQRAEQIIQTHDDGFYSGGWGWPNKPFNWTLYLFYGGDVRVASVPEIREQVERLAQIMPREEGDEMTPRGFFLVTDELGHTETWHIEDGAVVSHPTTELRWLES</sequence>
<evidence type="ECO:0000313" key="1">
    <source>
        <dbReference type="EMBL" id="RMI41000.1"/>
    </source>
</evidence>
<proteinExistence type="predicted"/>
<reference evidence="1 2" key="1">
    <citation type="submission" date="2018-10" db="EMBL/GenBank/DDBJ databases">
        <title>Isolation from soil.</title>
        <authorList>
            <person name="Hu J."/>
        </authorList>
    </citation>
    <scope>NUCLEOTIDE SEQUENCE [LARGE SCALE GENOMIC DNA]</scope>
    <source>
        <strain evidence="1 2">NEAU-Ht49</strain>
    </source>
</reference>